<feature type="signal peptide" evidence="2">
    <location>
        <begin position="1"/>
        <end position="16"/>
    </location>
</feature>
<evidence type="ECO:0000313" key="3">
    <source>
        <dbReference type="EMBL" id="PLW29414.1"/>
    </source>
</evidence>
<evidence type="ECO:0000313" key="4">
    <source>
        <dbReference type="Proteomes" id="UP000235392"/>
    </source>
</evidence>
<accession>A0A2N5TV97</accession>
<proteinExistence type="predicted"/>
<feature type="region of interest" description="Disordered" evidence="1">
    <location>
        <begin position="62"/>
        <end position="121"/>
    </location>
</feature>
<feature type="region of interest" description="Disordered" evidence="1">
    <location>
        <begin position="193"/>
        <end position="217"/>
    </location>
</feature>
<organism evidence="3 4">
    <name type="scientific">Puccinia coronata f. sp. avenae</name>
    <dbReference type="NCBI Taxonomy" id="200324"/>
    <lineage>
        <taxon>Eukaryota</taxon>
        <taxon>Fungi</taxon>
        <taxon>Dikarya</taxon>
        <taxon>Basidiomycota</taxon>
        <taxon>Pucciniomycotina</taxon>
        <taxon>Pucciniomycetes</taxon>
        <taxon>Pucciniales</taxon>
        <taxon>Pucciniaceae</taxon>
        <taxon>Puccinia</taxon>
    </lineage>
</organism>
<keyword evidence="2" id="KW-0732">Signal</keyword>
<evidence type="ECO:0000256" key="2">
    <source>
        <dbReference type="SAM" id="SignalP"/>
    </source>
</evidence>
<evidence type="ECO:0000256" key="1">
    <source>
        <dbReference type="SAM" id="MobiDB-lite"/>
    </source>
</evidence>
<dbReference type="Proteomes" id="UP000235392">
    <property type="component" value="Unassembled WGS sequence"/>
</dbReference>
<name>A0A2N5TV97_9BASI</name>
<dbReference type="EMBL" id="PGCI01000332">
    <property type="protein sequence ID" value="PLW29414.1"/>
    <property type="molecule type" value="Genomic_DNA"/>
</dbReference>
<dbReference type="AlphaFoldDB" id="A0A2N5TV97"/>
<feature type="chain" id="PRO_5014782033" evidence="2">
    <location>
        <begin position="17"/>
        <end position="404"/>
    </location>
</feature>
<sequence>MHLFLIVSALIVVAATEYFNISPLAPLSWDPLDENSAETLLKQDIPKLARLGWYQKPEANVPPLASEERDSAEAPAAINSPRDQFLSEGSVAPLKSKEDPAHAQNDTPLSLSDRSDQGKEDFLDEGNEIWSNKKNPVVTQSLKGGIFNDEMGQMHSNFYGKSIDPTSTELTSSPGTDHFDIEQLDAYLEYKKECTPSPSESSGLKLAQQGRSSPPGCFTSGLHENFLAEFPFLMNSEEMRPEAIATIQNFVCDDHELDVNDPLGPWVHTSTSPPEMSQSGKAVFELGVNADSQNNKSSPEEIMESNRGGAQFNSVEQFERCLNSRVQLVVGQAPSDQSTCRRVGKACPISSWDRLHRTSRDQSDKSVQPVGSCFGRTVPIQPPVEHGCSSTAQTAVFDRLMPAV</sequence>
<comment type="caution">
    <text evidence="3">The sequence shown here is derived from an EMBL/GenBank/DDBJ whole genome shotgun (WGS) entry which is preliminary data.</text>
</comment>
<reference evidence="3 4" key="1">
    <citation type="submission" date="2017-11" db="EMBL/GenBank/DDBJ databases">
        <title>De novo assembly and phasing of dikaryotic genomes from two isolates of Puccinia coronata f. sp. avenae, the causal agent of oat crown rust.</title>
        <authorList>
            <person name="Miller M.E."/>
            <person name="Zhang Y."/>
            <person name="Omidvar V."/>
            <person name="Sperschneider J."/>
            <person name="Schwessinger B."/>
            <person name="Raley C."/>
            <person name="Palmer J.M."/>
            <person name="Garnica D."/>
            <person name="Upadhyaya N."/>
            <person name="Rathjen J."/>
            <person name="Taylor J.M."/>
            <person name="Park R.F."/>
            <person name="Dodds P.N."/>
            <person name="Hirsch C.D."/>
            <person name="Kianian S.F."/>
            <person name="Figueroa M."/>
        </authorList>
    </citation>
    <scope>NUCLEOTIDE SEQUENCE [LARGE SCALE GENOMIC DNA]</scope>
    <source>
        <strain evidence="3">12SD80</strain>
    </source>
</reference>
<protein>
    <submittedName>
        <fullName evidence="3">Uncharacterized protein</fullName>
    </submittedName>
</protein>
<gene>
    <name evidence="3" type="ORF">PCASD_20379</name>
</gene>